<dbReference type="SUPFAM" id="SSF55961">
    <property type="entry name" value="Bet v1-like"/>
    <property type="match status" value="1"/>
</dbReference>
<comment type="caution">
    <text evidence="3">The sequence shown here is derived from an EMBL/GenBank/DDBJ whole genome shotgun (WGS) entry which is preliminary data.</text>
</comment>
<dbReference type="Pfam" id="PF08327">
    <property type="entry name" value="AHSA1"/>
    <property type="match status" value="1"/>
</dbReference>
<dbReference type="Proteomes" id="UP000655208">
    <property type="component" value="Unassembled WGS sequence"/>
</dbReference>
<evidence type="ECO:0000313" key="4">
    <source>
        <dbReference type="Proteomes" id="UP000655208"/>
    </source>
</evidence>
<evidence type="ECO:0000256" key="1">
    <source>
        <dbReference type="ARBA" id="ARBA00006817"/>
    </source>
</evidence>
<feature type="domain" description="Activator of Hsp90 ATPase homologue 1/2-like C-terminal" evidence="2">
    <location>
        <begin position="22"/>
        <end position="159"/>
    </location>
</feature>
<dbReference type="EMBL" id="BMNA01000008">
    <property type="protein sequence ID" value="GGM11116.1"/>
    <property type="molecule type" value="Genomic_DNA"/>
</dbReference>
<proteinExistence type="inferred from homology"/>
<comment type="similarity">
    <text evidence="1">Belongs to the AHA1 family.</text>
</comment>
<evidence type="ECO:0000313" key="3">
    <source>
        <dbReference type="EMBL" id="GGM11116.1"/>
    </source>
</evidence>
<reference evidence="3" key="1">
    <citation type="journal article" date="2014" name="Int. J. Syst. Evol. Microbiol.">
        <title>Complete genome sequence of Corynebacterium casei LMG S-19264T (=DSM 44701T), isolated from a smear-ripened cheese.</title>
        <authorList>
            <consortium name="US DOE Joint Genome Institute (JGI-PGF)"/>
            <person name="Walter F."/>
            <person name="Albersmeier A."/>
            <person name="Kalinowski J."/>
            <person name="Ruckert C."/>
        </authorList>
    </citation>
    <scope>NUCLEOTIDE SEQUENCE</scope>
    <source>
        <strain evidence="3">CGMCC 4.7308</strain>
    </source>
</reference>
<sequence>MTVTSTDKDYGALALTLVAHFDAPVHRVWELWSDPRRLERWWGPPSYPATVDRHELVPGGTVTYFMTGPDGAKYHGYWQVLAVDAPRALEFVDGFADADGRPDTSQPAPTCLVSLSEDGGRTRMEIRSRFDTREDMERLLQMGVAEGMAEALGQVDELLAA</sequence>
<keyword evidence="4" id="KW-1185">Reference proteome</keyword>
<dbReference type="InterPro" id="IPR023393">
    <property type="entry name" value="START-like_dom_sf"/>
</dbReference>
<dbReference type="InterPro" id="IPR013538">
    <property type="entry name" value="ASHA1/2-like_C"/>
</dbReference>
<dbReference type="Gene3D" id="3.30.530.20">
    <property type="match status" value="1"/>
</dbReference>
<dbReference type="RefSeq" id="WP_188943535.1">
    <property type="nucleotide sequence ID" value="NZ_BMNA01000008.1"/>
</dbReference>
<protein>
    <submittedName>
        <fullName evidence="3">Activator of HSP90 ATPase</fullName>
    </submittedName>
</protein>
<accession>A0A917T5Q0</accession>
<dbReference type="AlphaFoldDB" id="A0A917T5Q0"/>
<name>A0A917T5Q0_9ACTN</name>
<reference evidence="3" key="2">
    <citation type="submission" date="2020-09" db="EMBL/GenBank/DDBJ databases">
        <authorList>
            <person name="Sun Q."/>
            <person name="Zhou Y."/>
        </authorList>
    </citation>
    <scope>NUCLEOTIDE SEQUENCE</scope>
    <source>
        <strain evidence="3">CGMCC 4.7308</strain>
    </source>
</reference>
<dbReference type="CDD" id="cd07814">
    <property type="entry name" value="SRPBCC_CalC_Aha1-like"/>
    <property type="match status" value="1"/>
</dbReference>
<gene>
    <name evidence="3" type="ORF">GCM10011594_33830</name>
</gene>
<evidence type="ECO:0000259" key="2">
    <source>
        <dbReference type="Pfam" id="PF08327"/>
    </source>
</evidence>
<organism evidence="3 4">
    <name type="scientific">Nakamurella endophytica</name>
    <dbReference type="NCBI Taxonomy" id="1748367"/>
    <lineage>
        <taxon>Bacteria</taxon>
        <taxon>Bacillati</taxon>
        <taxon>Actinomycetota</taxon>
        <taxon>Actinomycetes</taxon>
        <taxon>Nakamurellales</taxon>
        <taxon>Nakamurellaceae</taxon>
        <taxon>Nakamurella</taxon>
    </lineage>
</organism>